<feature type="transmembrane region" description="Helical" evidence="7">
    <location>
        <begin position="288"/>
        <end position="314"/>
    </location>
</feature>
<keyword evidence="5 7" id="KW-1133">Transmembrane helix</keyword>
<comment type="subcellular location">
    <subcellularLocation>
        <location evidence="1 7">Cell membrane</location>
        <topology evidence="1 7">Multi-pass membrane protein</topology>
    </subcellularLocation>
</comment>
<evidence type="ECO:0000256" key="6">
    <source>
        <dbReference type="ARBA" id="ARBA00023136"/>
    </source>
</evidence>
<dbReference type="EMBL" id="JACQWF010000112">
    <property type="protein sequence ID" value="MBI4595204.1"/>
    <property type="molecule type" value="Genomic_DNA"/>
</dbReference>
<dbReference type="GO" id="GO:0005886">
    <property type="term" value="C:plasma membrane"/>
    <property type="evidence" value="ECO:0007669"/>
    <property type="project" value="UniProtKB-SubCell"/>
</dbReference>
<protein>
    <submittedName>
        <fullName evidence="9">ABC transporter permease</fullName>
    </submittedName>
</protein>
<evidence type="ECO:0000256" key="7">
    <source>
        <dbReference type="RuleBase" id="RU363032"/>
    </source>
</evidence>
<dbReference type="SUPFAM" id="SSF161098">
    <property type="entry name" value="MetI-like"/>
    <property type="match status" value="1"/>
</dbReference>
<evidence type="ECO:0000256" key="2">
    <source>
        <dbReference type="ARBA" id="ARBA00022448"/>
    </source>
</evidence>
<dbReference type="InterPro" id="IPR035906">
    <property type="entry name" value="MetI-like_sf"/>
</dbReference>
<evidence type="ECO:0000256" key="5">
    <source>
        <dbReference type="ARBA" id="ARBA00022989"/>
    </source>
</evidence>
<feature type="transmembrane region" description="Helical" evidence="7">
    <location>
        <begin position="141"/>
        <end position="165"/>
    </location>
</feature>
<dbReference type="InterPro" id="IPR045621">
    <property type="entry name" value="BPD_transp_1_N"/>
</dbReference>
<gene>
    <name evidence="9" type="ORF">HY730_02375</name>
</gene>
<accession>A0A933GLY8</accession>
<proteinExistence type="inferred from homology"/>
<evidence type="ECO:0000313" key="9">
    <source>
        <dbReference type="EMBL" id="MBI4595204.1"/>
    </source>
</evidence>
<comment type="caution">
    <text evidence="9">The sequence shown here is derived from an EMBL/GenBank/DDBJ whole genome shotgun (WGS) entry which is preliminary data.</text>
</comment>
<keyword evidence="4 7" id="KW-0812">Transmembrane</keyword>
<evidence type="ECO:0000256" key="1">
    <source>
        <dbReference type="ARBA" id="ARBA00004651"/>
    </source>
</evidence>
<feature type="transmembrane region" description="Helical" evidence="7">
    <location>
        <begin position="242"/>
        <end position="268"/>
    </location>
</feature>
<feature type="transmembrane region" description="Helical" evidence="7">
    <location>
        <begin position="185"/>
        <end position="202"/>
    </location>
</feature>
<keyword evidence="2 7" id="KW-0813">Transport</keyword>
<reference evidence="9" key="1">
    <citation type="submission" date="2020-07" db="EMBL/GenBank/DDBJ databases">
        <title>Huge and variable diversity of episymbiotic CPR bacteria and DPANN archaea in groundwater ecosystems.</title>
        <authorList>
            <person name="He C.Y."/>
            <person name="Keren R."/>
            <person name="Whittaker M."/>
            <person name="Farag I.F."/>
            <person name="Doudna J."/>
            <person name="Cate J.H.D."/>
            <person name="Banfield J.F."/>
        </authorList>
    </citation>
    <scope>NUCLEOTIDE SEQUENCE</scope>
    <source>
        <strain evidence="9">NC_groundwater_1482_Ag_S-0.65um_47_24</strain>
    </source>
</reference>
<dbReference type="PANTHER" id="PTHR43163">
    <property type="entry name" value="DIPEPTIDE TRANSPORT SYSTEM PERMEASE PROTEIN DPPB-RELATED"/>
    <property type="match status" value="1"/>
</dbReference>
<evidence type="ECO:0000259" key="8">
    <source>
        <dbReference type="PROSITE" id="PS50928"/>
    </source>
</evidence>
<evidence type="ECO:0000313" key="10">
    <source>
        <dbReference type="Proteomes" id="UP000772181"/>
    </source>
</evidence>
<dbReference type="Proteomes" id="UP000772181">
    <property type="component" value="Unassembled WGS sequence"/>
</dbReference>
<feature type="transmembrane region" description="Helical" evidence="7">
    <location>
        <begin position="9"/>
        <end position="30"/>
    </location>
</feature>
<comment type="similarity">
    <text evidence="7">Belongs to the binding-protein-dependent transport system permease family.</text>
</comment>
<dbReference type="GO" id="GO:0055085">
    <property type="term" value="P:transmembrane transport"/>
    <property type="evidence" value="ECO:0007669"/>
    <property type="project" value="InterPro"/>
</dbReference>
<feature type="domain" description="ABC transmembrane type-1" evidence="8">
    <location>
        <begin position="102"/>
        <end position="311"/>
    </location>
</feature>
<feature type="transmembrane region" description="Helical" evidence="7">
    <location>
        <begin position="108"/>
        <end position="129"/>
    </location>
</feature>
<sequence>MLVYIIRRLLLALLTLVLVSLIVFVSIRFIPGDLIDQMVKEHVFASVIEKDKTVEAIKHKLGLDVPIYVQYIRWIGGIILHGNLGVSLWKGTPVMDEILSRLPVSLELTFLAIVIAILEAIPLGVYSAARQDTVGDYIARSIAISFIAIPMFWLGVLVTVLPSVWWGWTPPLLYVPFFESPMKNLAQLIIPALILGLVLSGISMRMTRTMMLEVLRQDYIRTAWSKGLREWVVIGRHALKNALIPVITIIGVQVPYLFAGAVVIEQIFNLPGIGRLTLESISNRDYTIISGVNLLVASIVLVVNLAVDLIYAYLDPRVHYK</sequence>
<dbReference type="PROSITE" id="PS50928">
    <property type="entry name" value="ABC_TM1"/>
    <property type="match status" value="1"/>
</dbReference>
<dbReference type="Pfam" id="PF19300">
    <property type="entry name" value="BPD_transp_1_N"/>
    <property type="match status" value="1"/>
</dbReference>
<dbReference type="AlphaFoldDB" id="A0A933GLY8"/>
<evidence type="ECO:0000256" key="3">
    <source>
        <dbReference type="ARBA" id="ARBA00022475"/>
    </source>
</evidence>
<dbReference type="Gene3D" id="1.10.3720.10">
    <property type="entry name" value="MetI-like"/>
    <property type="match status" value="1"/>
</dbReference>
<organism evidence="9 10">
    <name type="scientific">Tectimicrobiota bacterium</name>
    <dbReference type="NCBI Taxonomy" id="2528274"/>
    <lineage>
        <taxon>Bacteria</taxon>
        <taxon>Pseudomonadati</taxon>
        <taxon>Nitrospinota/Tectimicrobiota group</taxon>
        <taxon>Candidatus Tectimicrobiota</taxon>
    </lineage>
</organism>
<dbReference type="InterPro" id="IPR000515">
    <property type="entry name" value="MetI-like"/>
</dbReference>
<dbReference type="PANTHER" id="PTHR43163:SF6">
    <property type="entry name" value="DIPEPTIDE TRANSPORT SYSTEM PERMEASE PROTEIN DPPB-RELATED"/>
    <property type="match status" value="1"/>
</dbReference>
<keyword evidence="3" id="KW-1003">Cell membrane</keyword>
<name>A0A933GLY8_UNCTE</name>
<evidence type="ECO:0000256" key="4">
    <source>
        <dbReference type="ARBA" id="ARBA00022692"/>
    </source>
</evidence>
<dbReference type="Pfam" id="PF00528">
    <property type="entry name" value="BPD_transp_1"/>
    <property type="match status" value="1"/>
</dbReference>
<dbReference type="CDD" id="cd06261">
    <property type="entry name" value="TM_PBP2"/>
    <property type="match status" value="1"/>
</dbReference>
<keyword evidence="6 7" id="KW-0472">Membrane</keyword>